<organism evidence="2 3">
    <name type="scientific">Egicoccus halophilus</name>
    <dbReference type="NCBI Taxonomy" id="1670830"/>
    <lineage>
        <taxon>Bacteria</taxon>
        <taxon>Bacillati</taxon>
        <taxon>Actinomycetota</taxon>
        <taxon>Nitriliruptoria</taxon>
        <taxon>Egicoccales</taxon>
        <taxon>Egicoccaceae</taxon>
        <taxon>Egicoccus</taxon>
    </lineage>
</organism>
<protein>
    <recommendedName>
        <fullName evidence="1">Putative zinc-finger domain-containing protein</fullName>
    </recommendedName>
</protein>
<evidence type="ECO:0000313" key="2">
    <source>
        <dbReference type="EMBL" id="GGI03938.1"/>
    </source>
</evidence>
<reference evidence="2" key="1">
    <citation type="journal article" date="2014" name="Int. J. Syst. Evol. Microbiol.">
        <title>Complete genome sequence of Corynebacterium casei LMG S-19264T (=DSM 44701T), isolated from a smear-ripened cheese.</title>
        <authorList>
            <consortium name="US DOE Joint Genome Institute (JGI-PGF)"/>
            <person name="Walter F."/>
            <person name="Albersmeier A."/>
            <person name="Kalinowski J."/>
            <person name="Ruckert C."/>
        </authorList>
    </citation>
    <scope>NUCLEOTIDE SEQUENCE</scope>
    <source>
        <strain evidence="2">CGMCC 1.14988</strain>
    </source>
</reference>
<accession>A0A8J3A5X3</accession>
<dbReference type="Pfam" id="PF13490">
    <property type="entry name" value="zf-HC2"/>
    <property type="match status" value="1"/>
</dbReference>
<gene>
    <name evidence="2" type="ORF">GCM10011354_06550</name>
</gene>
<dbReference type="AlphaFoldDB" id="A0A8J3A5X3"/>
<dbReference type="EMBL" id="BMHA01000002">
    <property type="protein sequence ID" value="GGI03938.1"/>
    <property type="molecule type" value="Genomic_DNA"/>
</dbReference>
<name>A0A8J3A5X3_9ACTN</name>
<keyword evidence="3" id="KW-1185">Reference proteome</keyword>
<dbReference type="Proteomes" id="UP000650511">
    <property type="component" value="Unassembled WGS sequence"/>
</dbReference>
<reference evidence="2" key="2">
    <citation type="submission" date="2020-09" db="EMBL/GenBank/DDBJ databases">
        <authorList>
            <person name="Sun Q."/>
            <person name="Zhou Y."/>
        </authorList>
    </citation>
    <scope>NUCLEOTIDE SEQUENCE</scope>
    <source>
        <strain evidence="2">CGMCC 1.14988</strain>
    </source>
</reference>
<feature type="domain" description="Putative zinc-finger" evidence="1">
    <location>
        <begin position="13"/>
        <end position="46"/>
    </location>
</feature>
<evidence type="ECO:0000259" key="1">
    <source>
        <dbReference type="Pfam" id="PF13490"/>
    </source>
</evidence>
<dbReference type="OrthoDB" id="3267840at2"/>
<sequence>MSAGNVPDCGAPCQEALAQLERYLDGELPDTTLEQIKTHLVACYPCTDRASFEEQLRAIVRRDCVDAPPPSLLVRIREHLATVDDER</sequence>
<comment type="caution">
    <text evidence="2">The sequence shown here is derived from an EMBL/GenBank/DDBJ whole genome shotgun (WGS) entry which is preliminary data.</text>
</comment>
<dbReference type="RefSeq" id="WP_130650853.1">
    <property type="nucleotide sequence ID" value="NZ_BMHA01000002.1"/>
</dbReference>
<proteinExistence type="predicted"/>
<evidence type="ECO:0000313" key="3">
    <source>
        <dbReference type="Proteomes" id="UP000650511"/>
    </source>
</evidence>
<dbReference type="InterPro" id="IPR027383">
    <property type="entry name" value="Znf_put"/>
</dbReference>